<feature type="region of interest" description="Disordered" evidence="2">
    <location>
        <begin position="1"/>
        <end position="25"/>
    </location>
</feature>
<dbReference type="PANTHER" id="PTHR37534:SF20">
    <property type="entry name" value="PRO1A C6 ZINK-FINGER PROTEIN"/>
    <property type="match status" value="1"/>
</dbReference>
<protein>
    <recommendedName>
        <fullName evidence="3">Zn(2)-C6 fungal-type domain-containing protein</fullName>
    </recommendedName>
</protein>
<dbReference type="Gene3D" id="4.10.240.10">
    <property type="entry name" value="Zn(2)-C6 fungal-type DNA-binding domain"/>
    <property type="match status" value="1"/>
</dbReference>
<sequence>MHEPQIAPDEERTVRQRRHHRRSRNGCQHCKARRIRCDEKKPVCGGCCRRQVDHLCVYPSWIEEAPAVYATASTSSSISQPHPSSHQSTPRVDGQYSSIAASPGIIRNLDLLESFPPTQLDELLDVTSGWMTDELSQIAAALNKQQTALTQNVYTTSPYEWSSSRIVQQPDPLIAYFPSVEQRHLFRHFLAETVPFLVVVPTSPAKNPWHTHTVSLALGKPFGQDVYHDAFRTALISLASFDLGMKCNTSLRHSDDNAMYSLSYDQRAVALELIGLGEGLAEKDKDATDLTLATALALAIRDRLAGLQDWERPIALGVKAIMAQDGPAVYIAKNPTHQRRMYDKLGTSQDCFLGQRVAGLGGRERSALQFCARSIMLSDEYCVIERTRRGNLRYGYTSINSAVELKKLVLSQRRDGLLREVHTLQSRALLSSTTTRAIQGVSCLLICMEIVLITADGESLNIDAIQPKVRVVLDTVDEAFLKGTYTGYVSRDDESLLIDRFLLPLVWMAICAASDNKERIKRLFSKLQLNCHLDPSLMKRLMHFNWSDYATASMDTWIEVMRSTGTYVPLF</sequence>
<dbReference type="PROSITE" id="PS50048">
    <property type="entry name" value="ZN2_CY6_FUNGAL_2"/>
    <property type="match status" value="1"/>
</dbReference>
<dbReference type="GeneID" id="87954348"/>
<dbReference type="RefSeq" id="XP_062790014.1">
    <property type="nucleotide sequence ID" value="XM_062933963.1"/>
</dbReference>
<accession>A0ABZ1CU41</accession>
<evidence type="ECO:0000313" key="5">
    <source>
        <dbReference type="Proteomes" id="UP001329825"/>
    </source>
</evidence>
<feature type="compositionally biased region" description="Basic and acidic residues" evidence="2">
    <location>
        <begin position="1"/>
        <end position="14"/>
    </location>
</feature>
<keyword evidence="1" id="KW-0539">Nucleus</keyword>
<dbReference type="SUPFAM" id="SSF57701">
    <property type="entry name" value="Zn2/Cys6 DNA-binding domain"/>
    <property type="match status" value="1"/>
</dbReference>
<proteinExistence type="predicted"/>
<dbReference type="SMART" id="SM00066">
    <property type="entry name" value="GAL4"/>
    <property type="match status" value="1"/>
</dbReference>
<feature type="compositionally biased region" description="Basic residues" evidence="2">
    <location>
        <begin position="15"/>
        <end position="25"/>
    </location>
</feature>
<reference evidence="4 5" key="1">
    <citation type="submission" date="2024-01" db="EMBL/GenBank/DDBJ databases">
        <title>Comparative genomics of Cryptococcus and Kwoniella reveals pathogenesis evolution and contrasting modes of karyotype evolution via chromosome fusion or intercentromeric recombination.</title>
        <authorList>
            <person name="Coelho M.A."/>
            <person name="David-Palma M."/>
            <person name="Shea T."/>
            <person name="Bowers K."/>
            <person name="McGinley-Smith S."/>
            <person name="Mohammad A.W."/>
            <person name="Gnirke A."/>
            <person name="Yurkov A.M."/>
            <person name="Nowrousian M."/>
            <person name="Sun S."/>
            <person name="Cuomo C.A."/>
            <person name="Heitman J."/>
        </authorList>
    </citation>
    <scope>NUCLEOTIDE SEQUENCE [LARGE SCALE GENOMIC DNA]</scope>
    <source>
        <strain evidence="4">CBS 11374</strain>
    </source>
</reference>
<dbReference type="CDD" id="cd00067">
    <property type="entry name" value="GAL4"/>
    <property type="match status" value="1"/>
</dbReference>
<feature type="domain" description="Zn(2)-C6 fungal-type" evidence="3">
    <location>
        <begin position="26"/>
        <end position="58"/>
    </location>
</feature>
<evidence type="ECO:0000256" key="2">
    <source>
        <dbReference type="SAM" id="MobiDB-lite"/>
    </source>
</evidence>
<dbReference type="PANTHER" id="PTHR37534">
    <property type="entry name" value="TRANSCRIPTIONAL ACTIVATOR PROTEIN UGA3"/>
    <property type="match status" value="1"/>
</dbReference>
<evidence type="ECO:0000256" key="1">
    <source>
        <dbReference type="ARBA" id="ARBA00023242"/>
    </source>
</evidence>
<dbReference type="PROSITE" id="PS00463">
    <property type="entry name" value="ZN2_CY6_FUNGAL_1"/>
    <property type="match status" value="1"/>
</dbReference>
<name>A0ABZ1CU41_9TREE</name>
<dbReference type="Pfam" id="PF00172">
    <property type="entry name" value="Zn_clus"/>
    <property type="match status" value="1"/>
</dbReference>
<keyword evidence="5" id="KW-1185">Reference proteome</keyword>
<organism evidence="4 5">
    <name type="scientific">Kwoniella shivajii</name>
    <dbReference type="NCBI Taxonomy" id="564305"/>
    <lineage>
        <taxon>Eukaryota</taxon>
        <taxon>Fungi</taxon>
        <taxon>Dikarya</taxon>
        <taxon>Basidiomycota</taxon>
        <taxon>Agaricomycotina</taxon>
        <taxon>Tremellomycetes</taxon>
        <taxon>Tremellales</taxon>
        <taxon>Cryptococcaceae</taxon>
        <taxon>Kwoniella</taxon>
    </lineage>
</organism>
<gene>
    <name evidence="4" type="ORF">IL334_002217</name>
</gene>
<dbReference type="EMBL" id="CP141882">
    <property type="protein sequence ID" value="WRT65274.1"/>
    <property type="molecule type" value="Genomic_DNA"/>
</dbReference>
<dbReference type="Proteomes" id="UP001329825">
    <property type="component" value="Chromosome 2"/>
</dbReference>
<dbReference type="InterPro" id="IPR001138">
    <property type="entry name" value="Zn2Cys6_DnaBD"/>
</dbReference>
<evidence type="ECO:0000259" key="3">
    <source>
        <dbReference type="PROSITE" id="PS50048"/>
    </source>
</evidence>
<evidence type="ECO:0000313" key="4">
    <source>
        <dbReference type="EMBL" id="WRT65274.1"/>
    </source>
</evidence>
<dbReference type="InterPro" id="IPR036864">
    <property type="entry name" value="Zn2-C6_fun-type_DNA-bd_sf"/>
</dbReference>